<name>A0A0C6FCC8_9HYPH</name>
<protein>
    <submittedName>
        <fullName evidence="1">Putative transcriptional regulator</fullName>
    </submittedName>
</protein>
<reference evidence="2" key="2">
    <citation type="submission" date="2015-01" db="EMBL/GenBank/DDBJ databases">
        <title>Complete genome sequence of Methylobacterium aquaticum strain 22A.</title>
        <authorList>
            <person name="Tani A."/>
            <person name="Ogura Y."/>
            <person name="Hayashi T."/>
        </authorList>
    </citation>
    <scope>NUCLEOTIDE SEQUENCE [LARGE SCALE GENOMIC DNA]</scope>
    <source>
        <strain evidence="2">MA-22A</strain>
    </source>
</reference>
<proteinExistence type="predicted"/>
<dbReference type="STRING" id="270351.Maq22A_c14950"/>
<gene>
    <name evidence="1" type="ORF">Maq22A_c14950</name>
</gene>
<evidence type="ECO:0000313" key="1">
    <source>
        <dbReference type="EMBL" id="BAQ46163.1"/>
    </source>
</evidence>
<dbReference type="Proteomes" id="UP000061432">
    <property type="component" value="Chromosome"/>
</dbReference>
<dbReference type="EMBL" id="AP014704">
    <property type="protein sequence ID" value="BAQ46163.1"/>
    <property type="molecule type" value="Genomic_DNA"/>
</dbReference>
<dbReference type="PATRIC" id="fig|270351.10.peg.2889"/>
<evidence type="ECO:0000313" key="2">
    <source>
        <dbReference type="Proteomes" id="UP000061432"/>
    </source>
</evidence>
<accession>A0A0C6FCC8</accession>
<dbReference type="KEGG" id="maqu:Maq22A_c14950"/>
<sequence length="157" mass="16355">MSRRALSGKEEARVFLGLSSIPLRGSLMTEQISDFDPAASLSSTEAIAVFLSDAFEAGAASHVASALRVAVRAAHQNRTVEAASLPLCDLDDLPLATALSVLKALGLRLTVDLADPAPDKPRRIPIAELLVGAEHLPEICPDIAGTLDGPPVGRELG</sequence>
<dbReference type="AlphaFoldDB" id="A0A0C6FCC8"/>
<organism evidence="1 2">
    <name type="scientific">Methylobacterium aquaticum</name>
    <dbReference type="NCBI Taxonomy" id="270351"/>
    <lineage>
        <taxon>Bacteria</taxon>
        <taxon>Pseudomonadati</taxon>
        <taxon>Pseudomonadota</taxon>
        <taxon>Alphaproteobacteria</taxon>
        <taxon>Hyphomicrobiales</taxon>
        <taxon>Methylobacteriaceae</taxon>
        <taxon>Methylobacterium</taxon>
    </lineage>
</organism>
<reference evidence="1 2" key="1">
    <citation type="journal article" date="2015" name="Genome Announc.">
        <title>Complete Genome Sequence of Methylobacterium aquaticum Strain 22A, Isolated from Racomitrium japonicum Moss.</title>
        <authorList>
            <person name="Tani A."/>
            <person name="Ogura Y."/>
            <person name="Hayashi T."/>
            <person name="Kimbara K."/>
        </authorList>
    </citation>
    <scope>NUCLEOTIDE SEQUENCE [LARGE SCALE GENOMIC DNA]</scope>
    <source>
        <strain evidence="1 2">MA-22A</strain>
    </source>
</reference>